<comment type="caution">
    <text evidence="2">The sequence shown here is derived from an EMBL/GenBank/DDBJ whole genome shotgun (WGS) entry which is preliminary data.</text>
</comment>
<dbReference type="PROSITE" id="PS51318">
    <property type="entry name" value="TAT"/>
    <property type="match status" value="1"/>
</dbReference>
<sequence length="222" mass="23257">MPGSTRTPPGRRRPIALLALLAALTTAGAGLPAIARAATPATPALPVTLATSAAPTLPATSATPTDTGQQWVADSIAAQLARHPGGVASGNTIRYAKDDVTLTYKPATAPGAVAAAEFGCSTGEICLYSTSNVDAAGVRLSTGSLWCPEEHTNGWLDLSAYGLANQIRSADSENGWWAEGIWSRLGWRGRQWELTPYGILSGLSPTNITYVNICIYERDLDY</sequence>
<dbReference type="InterPro" id="IPR006311">
    <property type="entry name" value="TAT_signal"/>
</dbReference>
<feature type="chain" id="PRO_5046656380" evidence="1">
    <location>
        <begin position="30"/>
        <end position="222"/>
    </location>
</feature>
<dbReference type="Proteomes" id="UP001500751">
    <property type="component" value="Unassembled WGS sequence"/>
</dbReference>
<feature type="signal peptide" evidence="1">
    <location>
        <begin position="1"/>
        <end position="29"/>
    </location>
</feature>
<name>A0ABP5H2Z1_9ACTN</name>
<proteinExistence type="predicted"/>
<evidence type="ECO:0000313" key="2">
    <source>
        <dbReference type="EMBL" id="GAA2061362.1"/>
    </source>
</evidence>
<dbReference type="RefSeq" id="WP_344671475.1">
    <property type="nucleotide sequence ID" value="NZ_BAAAQN010000082.1"/>
</dbReference>
<organism evidence="2 3">
    <name type="scientific">Catenulispora yoronensis</name>
    <dbReference type="NCBI Taxonomy" id="450799"/>
    <lineage>
        <taxon>Bacteria</taxon>
        <taxon>Bacillati</taxon>
        <taxon>Actinomycetota</taxon>
        <taxon>Actinomycetes</taxon>
        <taxon>Catenulisporales</taxon>
        <taxon>Catenulisporaceae</taxon>
        <taxon>Catenulispora</taxon>
    </lineage>
</organism>
<evidence type="ECO:0000313" key="3">
    <source>
        <dbReference type="Proteomes" id="UP001500751"/>
    </source>
</evidence>
<keyword evidence="3" id="KW-1185">Reference proteome</keyword>
<evidence type="ECO:0000256" key="1">
    <source>
        <dbReference type="SAM" id="SignalP"/>
    </source>
</evidence>
<gene>
    <name evidence="2" type="ORF">GCM10009839_85510</name>
</gene>
<accession>A0ABP5H2Z1</accession>
<dbReference type="EMBL" id="BAAAQN010000082">
    <property type="protein sequence ID" value="GAA2061362.1"/>
    <property type="molecule type" value="Genomic_DNA"/>
</dbReference>
<keyword evidence="1" id="KW-0732">Signal</keyword>
<reference evidence="3" key="1">
    <citation type="journal article" date="2019" name="Int. J. Syst. Evol. Microbiol.">
        <title>The Global Catalogue of Microorganisms (GCM) 10K type strain sequencing project: providing services to taxonomists for standard genome sequencing and annotation.</title>
        <authorList>
            <consortium name="The Broad Institute Genomics Platform"/>
            <consortium name="The Broad Institute Genome Sequencing Center for Infectious Disease"/>
            <person name="Wu L."/>
            <person name="Ma J."/>
        </authorList>
    </citation>
    <scope>NUCLEOTIDE SEQUENCE [LARGE SCALE GENOMIC DNA]</scope>
    <source>
        <strain evidence="3">JCM 16014</strain>
    </source>
</reference>
<protein>
    <submittedName>
        <fullName evidence="2">Uncharacterized protein</fullName>
    </submittedName>
</protein>